<accession>A0A5K3F5J9</accession>
<evidence type="ECO:0000256" key="2">
    <source>
        <dbReference type="PROSITE-ProRule" id="PRU00192"/>
    </source>
</evidence>
<dbReference type="Pfam" id="PF09431">
    <property type="entry name" value="SPIN90_LRD"/>
    <property type="match status" value="1"/>
</dbReference>
<keyword evidence="1 2" id="KW-0728">SH3 domain</keyword>
<dbReference type="InterPro" id="IPR030125">
    <property type="entry name" value="SPIN90/Ldb17"/>
</dbReference>
<proteinExistence type="predicted"/>
<dbReference type="InterPro" id="IPR001452">
    <property type="entry name" value="SH3_domain"/>
</dbReference>
<protein>
    <submittedName>
        <fullName evidence="5">SH3 domain-containing protein</fullName>
    </submittedName>
</protein>
<dbReference type="SMART" id="SM00326">
    <property type="entry name" value="SH3"/>
    <property type="match status" value="1"/>
</dbReference>
<feature type="region of interest" description="Disordered" evidence="3">
    <location>
        <begin position="540"/>
        <end position="569"/>
    </location>
</feature>
<dbReference type="PROSITE" id="PS50002">
    <property type="entry name" value="SH3"/>
    <property type="match status" value="1"/>
</dbReference>
<dbReference type="GO" id="GO:0006897">
    <property type="term" value="P:endocytosis"/>
    <property type="evidence" value="ECO:0007669"/>
    <property type="project" value="TreeGrafter"/>
</dbReference>
<dbReference type="AlphaFoldDB" id="A0A5K3F5J9"/>
<dbReference type="InterPro" id="IPR036028">
    <property type="entry name" value="SH3-like_dom_sf"/>
</dbReference>
<dbReference type="GO" id="GO:0071933">
    <property type="term" value="F:Arp2/3 complex binding"/>
    <property type="evidence" value="ECO:0007669"/>
    <property type="project" value="TreeGrafter"/>
</dbReference>
<evidence type="ECO:0000256" key="1">
    <source>
        <dbReference type="ARBA" id="ARBA00022443"/>
    </source>
</evidence>
<feature type="domain" description="SH3" evidence="4">
    <location>
        <begin position="1"/>
        <end position="57"/>
    </location>
</feature>
<sequence>MFRTCYAFEAKFQQSISFSANDYLLGLRKENDHWLFVYHVDGRLGAVPINYVEKSEAKPANEVSKIIESALVAIAEKDIYDKFSIINYLQQLKKSLLSGSPPESAPSFPVRYSERQCVKPSDAPSSVTVESACSLTNETSESITKRSPGIGFLMLDKLRTSTCTSFDRCVHGFIKMLNVLSDADPQYATLSKQLISEVLDPNSSVARSVYSRTQDWKGLQKHVRSLENKMKDQQENSWPLVEDDATVINDLDLLTTLICNASADMVRTFLSDDRLPVILSYLYQREKRAVVRRFYLLISVATCHIQPTIWSVYLDSGLPMEVIRELKSSEICQLDLILNFRVLTVLFARSGSLPVNLYNELDESFFGHIFAMISRPKVLGPPPSGDFTSVKAKTSLVDTLAELHLTDGDAPPPTRSDISGNTTPSELLLDSFVRLVCAANRHFCASPSAPMTPILKTMLNNHNATGSLIERLLHLFNRGVDPLDVDGVAFVRQFRRALHTGLDDASQLYDATAPYQDTSASPDPYRSAKSYDSLSLHNGASEVGTSCSDEYSSDVDEEPRSVCSKRGASPQANLTEATLHLDPDTPRNAARKLIADIFSDSKTAKLVYCNDVEVVVDVIIRHLCDLPASSPDLPEFIYCLDKVIRNSDYMSRVSGPYRLQDLTEALLGVEGSAGGCDASKFRDFTTPRSLRLANGVLSLLRSTNGSHIH</sequence>
<dbReference type="SUPFAM" id="SSF50044">
    <property type="entry name" value="SH3-domain"/>
    <property type="match status" value="1"/>
</dbReference>
<dbReference type="Pfam" id="PF14604">
    <property type="entry name" value="SH3_9"/>
    <property type="match status" value="1"/>
</dbReference>
<organism evidence="5">
    <name type="scientific">Mesocestoides corti</name>
    <name type="common">Flatworm</name>
    <dbReference type="NCBI Taxonomy" id="53468"/>
    <lineage>
        <taxon>Eukaryota</taxon>
        <taxon>Metazoa</taxon>
        <taxon>Spiralia</taxon>
        <taxon>Lophotrochozoa</taxon>
        <taxon>Platyhelminthes</taxon>
        <taxon>Cestoda</taxon>
        <taxon>Eucestoda</taxon>
        <taxon>Cyclophyllidea</taxon>
        <taxon>Mesocestoididae</taxon>
        <taxon>Mesocestoides</taxon>
    </lineage>
</organism>
<evidence type="ECO:0000313" key="5">
    <source>
        <dbReference type="WBParaSite" id="MCU_005618-RA"/>
    </source>
</evidence>
<dbReference type="PANTHER" id="PTHR13357">
    <property type="entry name" value="SH3 ADAPTER PROTEIN SPIN90 NCK INTERACTING PROTEIN WITH SH3 DOMAIN"/>
    <property type="match status" value="1"/>
</dbReference>
<dbReference type="WBParaSite" id="MCU_005618-RA">
    <property type="protein sequence ID" value="MCU_005618-RA"/>
    <property type="gene ID" value="MCU_005618"/>
</dbReference>
<dbReference type="InterPro" id="IPR018556">
    <property type="entry name" value="SPIN90/Ldb17_LRD"/>
</dbReference>
<name>A0A5K3F5J9_MESCO</name>
<evidence type="ECO:0000256" key="3">
    <source>
        <dbReference type="SAM" id="MobiDB-lite"/>
    </source>
</evidence>
<evidence type="ECO:0000259" key="4">
    <source>
        <dbReference type="PROSITE" id="PS50002"/>
    </source>
</evidence>
<reference evidence="5" key="1">
    <citation type="submission" date="2019-11" db="UniProtKB">
        <authorList>
            <consortium name="WormBaseParasite"/>
        </authorList>
    </citation>
    <scope>IDENTIFICATION</scope>
</reference>
<dbReference type="Gene3D" id="2.30.30.40">
    <property type="entry name" value="SH3 Domains"/>
    <property type="match status" value="1"/>
</dbReference>
<dbReference type="PANTHER" id="PTHR13357:SF1">
    <property type="entry name" value="NCK-INTERACTING PROTEIN WITH SH3 DOMAIN"/>
    <property type="match status" value="1"/>
</dbReference>
<feature type="compositionally biased region" description="Polar residues" evidence="3">
    <location>
        <begin position="540"/>
        <end position="550"/>
    </location>
</feature>